<comment type="caution">
    <text evidence="2">The sequence shown here is derived from an EMBL/GenBank/DDBJ whole genome shotgun (WGS) entry which is preliminary data.</text>
</comment>
<keyword evidence="1" id="KW-0472">Membrane</keyword>
<keyword evidence="1" id="KW-0812">Transmembrane</keyword>
<name>A0A2P2DXH3_9LEPT</name>
<accession>A0A2P2DXH3</accession>
<organism evidence="2 3">
    <name type="scientific">Leptospira ryugenii</name>
    <dbReference type="NCBI Taxonomy" id="1917863"/>
    <lineage>
        <taxon>Bacteria</taxon>
        <taxon>Pseudomonadati</taxon>
        <taxon>Spirochaetota</taxon>
        <taxon>Spirochaetia</taxon>
        <taxon>Leptospirales</taxon>
        <taxon>Leptospiraceae</taxon>
        <taxon>Leptospira</taxon>
    </lineage>
</organism>
<proteinExistence type="predicted"/>
<sequence>MKTEMKVLGTFAAIYIYSLIILPSHPHLYRWFDTILVVMFDWTELKRRLPDIYISLPSIVFWLYIFYLFARTIVRDNYL</sequence>
<dbReference type="AlphaFoldDB" id="A0A2P2DXH3"/>
<dbReference type="Proteomes" id="UP000245133">
    <property type="component" value="Unassembled WGS sequence"/>
</dbReference>
<feature type="transmembrane region" description="Helical" evidence="1">
    <location>
        <begin position="52"/>
        <end position="70"/>
    </location>
</feature>
<dbReference type="EMBL" id="BFBB01000003">
    <property type="protein sequence ID" value="GBF49335.1"/>
    <property type="molecule type" value="Genomic_DNA"/>
</dbReference>
<reference evidence="2 3" key="1">
    <citation type="submission" date="2018-02" db="EMBL/GenBank/DDBJ databases">
        <title>Novel Leptospira species isolated from soil and water in Japan.</title>
        <authorList>
            <person name="Nakao R."/>
            <person name="Masuzawa T."/>
        </authorList>
    </citation>
    <scope>NUCLEOTIDE SEQUENCE [LARGE SCALE GENOMIC DNA]</scope>
    <source>
        <strain evidence="2 3">YH101</strain>
    </source>
</reference>
<evidence type="ECO:0000313" key="3">
    <source>
        <dbReference type="Proteomes" id="UP000245133"/>
    </source>
</evidence>
<keyword evidence="1" id="KW-1133">Transmembrane helix</keyword>
<evidence type="ECO:0000313" key="2">
    <source>
        <dbReference type="EMBL" id="GBF49335.1"/>
    </source>
</evidence>
<gene>
    <name evidence="2" type="ORF">LPTSP4_08460</name>
</gene>
<protein>
    <submittedName>
        <fullName evidence="2">Uncharacterized protein</fullName>
    </submittedName>
</protein>
<keyword evidence="3" id="KW-1185">Reference proteome</keyword>
<feature type="transmembrane region" description="Helical" evidence="1">
    <location>
        <begin position="12"/>
        <end position="32"/>
    </location>
</feature>
<evidence type="ECO:0000256" key="1">
    <source>
        <dbReference type="SAM" id="Phobius"/>
    </source>
</evidence>